<feature type="region of interest" description="Disordered" evidence="1">
    <location>
        <begin position="902"/>
        <end position="944"/>
    </location>
</feature>
<evidence type="ECO:0000259" key="2">
    <source>
        <dbReference type="Pfam" id="PF03732"/>
    </source>
</evidence>
<evidence type="ECO:0000313" key="4">
    <source>
        <dbReference type="EMBL" id="GEU93782.1"/>
    </source>
</evidence>
<dbReference type="CDD" id="cd09272">
    <property type="entry name" value="RNase_HI_RT_Ty1"/>
    <property type="match status" value="1"/>
</dbReference>
<dbReference type="SUPFAM" id="SSF56672">
    <property type="entry name" value="DNA/RNA polymerases"/>
    <property type="match status" value="1"/>
</dbReference>
<evidence type="ECO:0000256" key="1">
    <source>
        <dbReference type="SAM" id="MobiDB-lite"/>
    </source>
</evidence>
<reference evidence="4" key="1">
    <citation type="journal article" date="2019" name="Sci. Rep.">
        <title>Draft genome of Tanacetum cinerariifolium, the natural source of mosquito coil.</title>
        <authorList>
            <person name="Yamashiro T."/>
            <person name="Shiraishi A."/>
            <person name="Satake H."/>
            <person name="Nakayama K."/>
        </authorList>
    </citation>
    <scope>NUCLEOTIDE SEQUENCE</scope>
</reference>
<accession>A0A6L2P9A7</accession>
<dbReference type="PANTHER" id="PTHR11439:SF495">
    <property type="entry name" value="REVERSE TRANSCRIPTASE, RNA-DEPENDENT DNA POLYMERASE-RELATED"/>
    <property type="match status" value="1"/>
</dbReference>
<dbReference type="PANTHER" id="PTHR11439">
    <property type="entry name" value="GAG-POL-RELATED RETROTRANSPOSON"/>
    <property type="match status" value="1"/>
</dbReference>
<dbReference type="InterPro" id="IPR043502">
    <property type="entry name" value="DNA/RNA_pol_sf"/>
</dbReference>
<feature type="region of interest" description="Disordered" evidence="1">
    <location>
        <begin position="157"/>
        <end position="196"/>
    </location>
</feature>
<dbReference type="Pfam" id="PF07727">
    <property type="entry name" value="RVT_2"/>
    <property type="match status" value="1"/>
</dbReference>
<dbReference type="AlphaFoldDB" id="A0A6L2P9A7"/>
<gene>
    <name evidence="4" type="ORF">Tci_065760</name>
</gene>
<name>A0A6L2P9A7_TANCI</name>
<proteinExistence type="predicted"/>
<organism evidence="4">
    <name type="scientific">Tanacetum cinerariifolium</name>
    <name type="common">Dalmatian daisy</name>
    <name type="synonym">Chrysanthemum cinerariifolium</name>
    <dbReference type="NCBI Taxonomy" id="118510"/>
    <lineage>
        <taxon>Eukaryota</taxon>
        <taxon>Viridiplantae</taxon>
        <taxon>Streptophyta</taxon>
        <taxon>Embryophyta</taxon>
        <taxon>Tracheophyta</taxon>
        <taxon>Spermatophyta</taxon>
        <taxon>Magnoliopsida</taxon>
        <taxon>eudicotyledons</taxon>
        <taxon>Gunneridae</taxon>
        <taxon>Pentapetalae</taxon>
        <taxon>asterids</taxon>
        <taxon>campanulids</taxon>
        <taxon>Asterales</taxon>
        <taxon>Asteraceae</taxon>
        <taxon>Asteroideae</taxon>
        <taxon>Anthemideae</taxon>
        <taxon>Anthemidinae</taxon>
        <taxon>Tanacetum</taxon>
    </lineage>
</organism>
<feature type="compositionally biased region" description="Pro residues" evidence="1">
    <location>
        <begin position="912"/>
        <end position="932"/>
    </location>
</feature>
<dbReference type="EMBL" id="BKCJ010010929">
    <property type="protein sequence ID" value="GEU93782.1"/>
    <property type="molecule type" value="Genomic_DNA"/>
</dbReference>
<protein>
    <submittedName>
        <fullName evidence="4">Uncharacterized protein</fullName>
    </submittedName>
</protein>
<dbReference type="InterPro" id="IPR005162">
    <property type="entry name" value="Retrotrans_gag_dom"/>
</dbReference>
<feature type="compositionally biased region" description="Basic and acidic residues" evidence="1">
    <location>
        <begin position="167"/>
        <end position="179"/>
    </location>
</feature>
<dbReference type="InterPro" id="IPR013103">
    <property type="entry name" value="RVT_2"/>
</dbReference>
<feature type="domain" description="Retrotransposon gag" evidence="2">
    <location>
        <begin position="99"/>
        <end position="151"/>
    </location>
</feature>
<feature type="domain" description="Reverse transcriptase Ty1/copia-type" evidence="3">
    <location>
        <begin position="436"/>
        <end position="593"/>
    </location>
</feature>
<sequence>MPPKRTSTSAAPAINQATIRQLIDDRVAAALEAQAANMENADSTNRNPEPREAPVARKCSYKEFMSCQPFNFKGSEGAVGLIRWFKRTELVFSRSNCTKDCKKMEDEFYHLTVKGNDLKTYVRRFQELATLCPTMVSDSEKMMEAFIGGLPRSIEGNVLNHNPAQETNDHKRKFDDRRNTNNNYPNDRGNENHYHNRNNTYQNNCDNNYNNHNNDHHHKQNRRQEAIRAYVVNLTKNNGKSPVDSLTGVRDLRAEFEEFSFNSSNRVNAVSAPVNAVRPNSNNSSNSINTASPFVNVVSLNFRIAVKSLFVDPSKYPDDPDMPELEDIVYSDDEEDVGAKANLSNLETNISVSHILTTRVHKDHHVNQIIGDLNSTTQTRSITRIVKEQDLPKGKRAIGSKWVFRNKKDKKGIVIRNKARLVALGHTQEEGIDYDEIDVKSAFLYGTIKEEVYVCQPPGFEDSNYPDKVYKVVKALYGLHQAPRAWYETLANYLLENGFQRGKIYQTLFIKKQKGDILLVQVYVDDIIFGSTNKELCKAFEKLMKDKFQMSSMGKLTFFLGLQVKPKDDVIFISQDKYVAEILRKFGFTDVKSASPLLKQRSLYSKILTVRMWMFIYTVKRIFRYLKGNLHLGLWYPRDSSFNLVAYSDSDYARASLDRKSTTRGCQFLGCRLIFWQCKKQTVVATSLTKDEYVAAASCCAQVLWIQNQLLDYGYNFMHTMIHIDNSTNAARHLITAVSYELMLFGLLTVAAAKLMLLGHKLMLLRFWATATVKKVNDVVQLCALIDGKKCLSAKRTTWNEFSYSMASAIICLATSRKFNFSKYIVDNMARNVDSPSMFLMYLRFLQVVMDHQVNEMTSHNTRYTSLTLTQKVFANMRRVGKGFSGVETPLFASMLVQPQPQAEEEVEVPIAPLPPALQDPKPTPHATPPQDQPSTPHASPPQE</sequence>
<evidence type="ECO:0000259" key="3">
    <source>
        <dbReference type="Pfam" id="PF07727"/>
    </source>
</evidence>
<comment type="caution">
    <text evidence="4">The sequence shown here is derived from an EMBL/GenBank/DDBJ whole genome shotgun (WGS) entry which is preliminary data.</text>
</comment>
<dbReference type="Pfam" id="PF03732">
    <property type="entry name" value="Retrotrans_gag"/>
    <property type="match status" value="1"/>
</dbReference>